<organism evidence="5 6">
    <name type="scientific">Bacillus carboniphilus</name>
    <dbReference type="NCBI Taxonomy" id="86663"/>
    <lineage>
        <taxon>Bacteria</taxon>
        <taxon>Bacillati</taxon>
        <taxon>Bacillota</taxon>
        <taxon>Bacilli</taxon>
        <taxon>Bacillales</taxon>
        <taxon>Bacillaceae</taxon>
        <taxon>Bacillus</taxon>
    </lineage>
</organism>
<keyword evidence="2" id="KW-0808">Transferase</keyword>
<accession>A0ABN0W9C4</accession>
<name>A0ABN0W9C4_9BACI</name>
<keyword evidence="3" id="KW-0949">S-adenosyl-L-methionine</keyword>
<evidence type="ECO:0000313" key="5">
    <source>
        <dbReference type="EMBL" id="GAA0329722.1"/>
    </source>
</evidence>
<evidence type="ECO:0000256" key="3">
    <source>
        <dbReference type="ARBA" id="ARBA00022691"/>
    </source>
</evidence>
<gene>
    <name evidence="5" type="ORF">GCM10008967_20260</name>
</gene>
<dbReference type="GO" id="GO:0032259">
    <property type="term" value="P:methylation"/>
    <property type="evidence" value="ECO:0007669"/>
    <property type="project" value="UniProtKB-KW"/>
</dbReference>
<dbReference type="SUPFAM" id="SSF53335">
    <property type="entry name" value="S-adenosyl-L-methionine-dependent methyltransferases"/>
    <property type="match status" value="1"/>
</dbReference>
<dbReference type="EMBL" id="BAAADJ010000021">
    <property type="protein sequence ID" value="GAA0329722.1"/>
    <property type="molecule type" value="Genomic_DNA"/>
</dbReference>
<proteinExistence type="predicted"/>
<dbReference type="InterPro" id="IPR029063">
    <property type="entry name" value="SAM-dependent_MTases_sf"/>
</dbReference>
<reference evidence="5 6" key="1">
    <citation type="journal article" date="2019" name="Int. J. Syst. Evol. Microbiol.">
        <title>The Global Catalogue of Microorganisms (GCM) 10K type strain sequencing project: providing services to taxonomists for standard genome sequencing and annotation.</title>
        <authorList>
            <consortium name="The Broad Institute Genomics Platform"/>
            <consortium name="The Broad Institute Genome Sequencing Center for Infectious Disease"/>
            <person name="Wu L."/>
            <person name="Ma J."/>
        </authorList>
    </citation>
    <scope>NUCLEOTIDE SEQUENCE [LARGE SCALE GENOMIC DNA]</scope>
    <source>
        <strain evidence="5 6">JCM 9731</strain>
    </source>
</reference>
<dbReference type="PANTHER" id="PTHR43464:SF19">
    <property type="entry name" value="UBIQUINONE BIOSYNTHESIS O-METHYLTRANSFERASE, MITOCHONDRIAL"/>
    <property type="match status" value="1"/>
</dbReference>
<dbReference type="PANTHER" id="PTHR43464">
    <property type="entry name" value="METHYLTRANSFERASE"/>
    <property type="match status" value="1"/>
</dbReference>
<dbReference type="Proteomes" id="UP001500782">
    <property type="component" value="Unassembled WGS sequence"/>
</dbReference>
<keyword evidence="6" id="KW-1185">Reference proteome</keyword>
<dbReference type="CDD" id="cd02440">
    <property type="entry name" value="AdoMet_MTases"/>
    <property type="match status" value="1"/>
</dbReference>
<dbReference type="Pfam" id="PF13847">
    <property type="entry name" value="Methyltransf_31"/>
    <property type="match status" value="1"/>
</dbReference>
<evidence type="ECO:0000256" key="2">
    <source>
        <dbReference type="ARBA" id="ARBA00022679"/>
    </source>
</evidence>
<comment type="caution">
    <text evidence="5">The sequence shown here is derived from an EMBL/GenBank/DDBJ whole genome shotgun (WGS) entry which is preliminary data.</text>
</comment>
<dbReference type="GO" id="GO:0008168">
    <property type="term" value="F:methyltransferase activity"/>
    <property type="evidence" value="ECO:0007669"/>
    <property type="project" value="UniProtKB-KW"/>
</dbReference>
<feature type="domain" description="Methyltransferase" evidence="4">
    <location>
        <begin position="34"/>
        <end position="138"/>
    </location>
</feature>
<sequence>MGMDFHDQKNSHSYATRSADSQWKRQLESILDVKGKKILDIGCGGGIYSKALAELGAVSVTGIDFSQKMLSVAKQNCKDYRNITFRTGRAERTEMKPLEYDIILERAVIHHLDELRSNFNEAFRVLKPNGVFIIQDRTPDDCLLDGTNEHIRGYFFEKFPKLIQKEINRRHESPLVMAELKEAGFVVITENKFWETRKEYTTFKQLEMDLLKRTGRSILHELSDNELNELIKFIEEKLKFRSGSKITEKDRWTIWVATKRENYVGE</sequence>
<keyword evidence="1 5" id="KW-0489">Methyltransferase</keyword>
<evidence type="ECO:0000259" key="4">
    <source>
        <dbReference type="Pfam" id="PF13847"/>
    </source>
</evidence>
<evidence type="ECO:0000313" key="6">
    <source>
        <dbReference type="Proteomes" id="UP001500782"/>
    </source>
</evidence>
<dbReference type="RefSeq" id="WP_343798721.1">
    <property type="nucleotide sequence ID" value="NZ_BAAADJ010000021.1"/>
</dbReference>
<protein>
    <submittedName>
        <fullName evidence="5">Class I SAM-dependent methyltransferase</fullName>
    </submittedName>
</protein>
<evidence type="ECO:0000256" key="1">
    <source>
        <dbReference type="ARBA" id="ARBA00022603"/>
    </source>
</evidence>
<dbReference type="Gene3D" id="3.40.50.150">
    <property type="entry name" value="Vaccinia Virus protein VP39"/>
    <property type="match status" value="1"/>
</dbReference>
<dbReference type="InterPro" id="IPR025714">
    <property type="entry name" value="Methyltranfer_dom"/>
</dbReference>